<dbReference type="AlphaFoldDB" id="A0A382WDH8"/>
<dbReference type="InterPro" id="IPR015085">
    <property type="entry name" value="Phage_T4_Gp59_N"/>
</dbReference>
<accession>A0A382WDH8</accession>
<evidence type="ECO:0000313" key="3">
    <source>
        <dbReference type="EMBL" id="SVD56405.1"/>
    </source>
</evidence>
<proteinExistence type="inferred from homology"/>
<dbReference type="SUPFAM" id="SSF48493">
    <property type="entry name" value="gene 59 helicase assembly protein"/>
    <property type="match status" value="1"/>
</dbReference>
<dbReference type="EMBL" id="UINC01158716">
    <property type="protein sequence ID" value="SVD56405.1"/>
    <property type="molecule type" value="Genomic_DNA"/>
</dbReference>
<feature type="domain" description="Bacteriophage T4 Gp59 helicase assembly protein C-terminal" evidence="2">
    <location>
        <begin position="120"/>
        <end position="201"/>
    </location>
</feature>
<dbReference type="Pfam" id="PF08994">
    <property type="entry name" value="T4_Gp59_C"/>
    <property type="match status" value="1"/>
</dbReference>
<dbReference type="InterPro" id="IPR008944">
    <property type="entry name" value="Phage_T4_Gp59"/>
</dbReference>
<dbReference type="Gene3D" id="1.10.220.50">
    <property type="entry name" value="Bacteriophage T4, Gp59, helicase assembly protein, C-terminal domain"/>
    <property type="match status" value="1"/>
</dbReference>
<dbReference type="Gene3D" id="1.10.8.60">
    <property type="match status" value="1"/>
</dbReference>
<evidence type="ECO:0000259" key="2">
    <source>
        <dbReference type="Pfam" id="PF08994"/>
    </source>
</evidence>
<dbReference type="HAMAP" id="MF_04156">
    <property type="entry name" value="HELIC_LOADER_T4"/>
    <property type="match status" value="1"/>
</dbReference>
<name>A0A382WDH8_9ZZZZ</name>
<dbReference type="Pfam" id="PF08993">
    <property type="entry name" value="T4_Gp59_N"/>
    <property type="match status" value="1"/>
</dbReference>
<dbReference type="InterPro" id="IPR023197">
    <property type="entry name" value="Phage_T4_Gp59_dom_sf"/>
</dbReference>
<evidence type="ECO:0000259" key="1">
    <source>
        <dbReference type="Pfam" id="PF08993"/>
    </source>
</evidence>
<gene>
    <name evidence="3" type="ORF">METZ01_LOCUS409259</name>
</gene>
<reference evidence="3" key="1">
    <citation type="submission" date="2018-05" db="EMBL/GenBank/DDBJ databases">
        <authorList>
            <person name="Lanie J.A."/>
            <person name="Ng W.-L."/>
            <person name="Kazmierczak K.M."/>
            <person name="Andrzejewski T.M."/>
            <person name="Davidsen T.M."/>
            <person name="Wayne K.J."/>
            <person name="Tettelin H."/>
            <person name="Glass J.I."/>
            <person name="Rusch D."/>
            <person name="Podicherti R."/>
            <person name="Tsui H.-C.T."/>
            <person name="Winkler M.E."/>
        </authorList>
    </citation>
    <scope>NUCLEOTIDE SEQUENCE</scope>
</reference>
<dbReference type="InterPro" id="IPR015086">
    <property type="entry name" value="Phage_T4_Gp59_C"/>
</dbReference>
<dbReference type="InterPro" id="IPR037082">
    <property type="entry name" value="Phage_T4_Gp59_C_sf"/>
</dbReference>
<organism evidence="3">
    <name type="scientific">marine metagenome</name>
    <dbReference type="NCBI Taxonomy" id="408172"/>
    <lineage>
        <taxon>unclassified sequences</taxon>
        <taxon>metagenomes</taxon>
        <taxon>ecological metagenomes</taxon>
    </lineage>
</organism>
<sequence>MAYGGFDVYKIYLGVKLHFTTDTYDYHKYSGKVNATLDSFTKRKDRYFFYKLSTRYSPSEVLDFFVSNFIDDSKKWIGNLLNDNGHKTYLQYRKYFESFDYSLRSSINSIVYDFSRRGISFDDGFSVVNGQHPRMLRLLIQRKVSYPTAIILDSVLGFIKDWDKQVTEKVVWTDMSRKLRKMKPFISFNKTKAKLVMKEIITSELKS</sequence>
<feature type="domain" description="Bacteriophage T4 Gp59 helicase assembly protein N-terminal" evidence="1">
    <location>
        <begin position="5"/>
        <end position="93"/>
    </location>
</feature>
<evidence type="ECO:0008006" key="4">
    <source>
        <dbReference type="Google" id="ProtNLM"/>
    </source>
</evidence>
<protein>
    <recommendedName>
        <fullName evidence="4">Bacteriophage T4 Gp59 helicase assembly protein N-terminal domain-containing protein</fullName>
    </recommendedName>
</protein>